<proteinExistence type="predicted"/>
<dbReference type="EMBL" id="SPUK01000002">
    <property type="protein sequence ID" value="TQV99469.1"/>
    <property type="molecule type" value="Genomic_DNA"/>
</dbReference>
<comment type="caution">
    <text evidence="2">The sequence shown here is derived from an EMBL/GenBank/DDBJ whole genome shotgun (WGS) entry which is preliminary data.</text>
</comment>
<organism evidence="2 3">
    <name type="scientific">Cordyceps javanica</name>
    <dbReference type="NCBI Taxonomy" id="43265"/>
    <lineage>
        <taxon>Eukaryota</taxon>
        <taxon>Fungi</taxon>
        <taxon>Dikarya</taxon>
        <taxon>Ascomycota</taxon>
        <taxon>Pezizomycotina</taxon>
        <taxon>Sordariomycetes</taxon>
        <taxon>Hypocreomycetidae</taxon>
        <taxon>Hypocreales</taxon>
        <taxon>Cordycipitaceae</taxon>
        <taxon>Cordyceps</taxon>
    </lineage>
</organism>
<evidence type="ECO:0000313" key="2">
    <source>
        <dbReference type="EMBL" id="TQV99469.1"/>
    </source>
</evidence>
<protein>
    <submittedName>
        <fullName evidence="2">Uncharacterized protein</fullName>
    </submittedName>
</protein>
<evidence type="ECO:0000313" key="3">
    <source>
        <dbReference type="Proteomes" id="UP000315783"/>
    </source>
</evidence>
<feature type="region of interest" description="Disordered" evidence="1">
    <location>
        <begin position="105"/>
        <end position="127"/>
    </location>
</feature>
<reference evidence="2 3" key="1">
    <citation type="journal article" date="2019" name="Appl. Microbiol. Biotechnol.">
        <title>Genome sequence of Isaria javanica and comparative genome analysis insights into family S53 peptidase evolution in fungal entomopathogens.</title>
        <authorList>
            <person name="Lin R."/>
            <person name="Zhang X."/>
            <person name="Xin B."/>
            <person name="Zou M."/>
            <person name="Gao Y."/>
            <person name="Qin F."/>
            <person name="Hu Q."/>
            <person name="Xie B."/>
            <person name="Cheng X."/>
        </authorList>
    </citation>
    <scope>NUCLEOTIDE SEQUENCE [LARGE SCALE GENOMIC DNA]</scope>
    <source>
        <strain evidence="2 3">IJ1G</strain>
    </source>
</reference>
<keyword evidence="3" id="KW-1185">Reference proteome</keyword>
<name>A0A545WA27_9HYPO</name>
<dbReference type="Proteomes" id="UP000315783">
    <property type="component" value="Unassembled WGS sequence"/>
</dbReference>
<dbReference type="AlphaFoldDB" id="A0A545WA27"/>
<sequence>MPQHAHILALYSSTLPALEPAIGETLTNAQVAGRTEQYNRDCPGISGNSHTEFHQLWSPPQDEILRQSLLVYKSALESNAVHTSRMTTGEYPSIVRTTHLFFRRPLKRPPSSVRSPGRTKIDGVHTK</sequence>
<evidence type="ECO:0000256" key="1">
    <source>
        <dbReference type="SAM" id="MobiDB-lite"/>
    </source>
</evidence>
<gene>
    <name evidence="2" type="ORF">IF1G_01684</name>
</gene>
<accession>A0A545WA27</accession>